<evidence type="ECO:0000256" key="2">
    <source>
        <dbReference type="ARBA" id="ARBA00011469"/>
    </source>
</evidence>
<dbReference type="EMBL" id="QZWH01000050">
    <property type="protein sequence ID" value="RJT19261.1"/>
    <property type="molecule type" value="Genomic_DNA"/>
</dbReference>
<organism evidence="16 17">
    <name type="scientific">Buttiauxella izardii</name>
    <dbReference type="NCBI Taxonomy" id="82991"/>
    <lineage>
        <taxon>Bacteria</taxon>
        <taxon>Pseudomonadati</taxon>
        <taxon>Pseudomonadota</taxon>
        <taxon>Gammaproteobacteria</taxon>
        <taxon>Enterobacterales</taxon>
        <taxon>Enterobacteriaceae</taxon>
        <taxon>Buttiauxella</taxon>
    </lineage>
</organism>
<protein>
    <recommendedName>
        <fullName evidence="13">Glutathione import ATP-binding protein GsiA</fullName>
        <ecNumber evidence="12">7.4.2.10</ecNumber>
    </recommendedName>
</protein>
<keyword evidence="17" id="KW-1185">Reference proteome</keyword>
<evidence type="ECO:0000313" key="17">
    <source>
        <dbReference type="Proteomes" id="UP000276295"/>
    </source>
</evidence>
<comment type="subcellular location">
    <subcellularLocation>
        <location evidence="1">Cell inner membrane</location>
        <topology evidence="1">Peripheral membrane protein</topology>
    </subcellularLocation>
</comment>
<evidence type="ECO:0000256" key="12">
    <source>
        <dbReference type="ARBA" id="ARBA00039050"/>
    </source>
</evidence>
<keyword evidence="9" id="KW-0472">Membrane</keyword>
<dbReference type="CDD" id="cd03257">
    <property type="entry name" value="ABC_NikE_OppD_transporters"/>
    <property type="match status" value="1"/>
</dbReference>
<dbReference type="PROSITE" id="PS00211">
    <property type="entry name" value="ABC_TRANSPORTER_1"/>
    <property type="match status" value="1"/>
</dbReference>
<dbReference type="GO" id="GO:0016887">
    <property type="term" value="F:ATP hydrolysis activity"/>
    <property type="evidence" value="ECO:0007669"/>
    <property type="project" value="InterPro"/>
</dbReference>
<dbReference type="PANTHER" id="PTHR43776">
    <property type="entry name" value="TRANSPORT ATP-BINDING PROTEIN"/>
    <property type="match status" value="1"/>
</dbReference>
<dbReference type="PROSITE" id="PS50893">
    <property type="entry name" value="ABC_TRANSPORTER_2"/>
    <property type="match status" value="1"/>
</dbReference>
<dbReference type="Proteomes" id="UP000276295">
    <property type="component" value="Unassembled WGS sequence"/>
</dbReference>
<gene>
    <name evidence="16" type="ORF">D6029_18880</name>
</gene>
<dbReference type="OrthoDB" id="9784450at2"/>
<evidence type="ECO:0000256" key="9">
    <source>
        <dbReference type="ARBA" id="ARBA00023136"/>
    </source>
</evidence>
<evidence type="ECO:0000256" key="6">
    <source>
        <dbReference type="ARBA" id="ARBA00022741"/>
    </source>
</evidence>
<keyword evidence="6" id="KW-0547">Nucleotide-binding</keyword>
<dbReference type="InterPro" id="IPR003439">
    <property type="entry name" value="ABC_transporter-like_ATP-bd"/>
</dbReference>
<evidence type="ECO:0000256" key="3">
    <source>
        <dbReference type="ARBA" id="ARBA00022448"/>
    </source>
</evidence>
<dbReference type="GO" id="GO:0005524">
    <property type="term" value="F:ATP binding"/>
    <property type="evidence" value="ECO:0007669"/>
    <property type="project" value="UniProtKB-KW"/>
</dbReference>
<dbReference type="AlphaFoldDB" id="A0A3A5JMY3"/>
<comment type="catalytic activity">
    <reaction evidence="14">
        <text>glutathione(out) + ATP + H2O = glutathione(in) + ADP + phosphate + H(+)</text>
        <dbReference type="Rhea" id="RHEA:29791"/>
        <dbReference type="ChEBI" id="CHEBI:15377"/>
        <dbReference type="ChEBI" id="CHEBI:15378"/>
        <dbReference type="ChEBI" id="CHEBI:30616"/>
        <dbReference type="ChEBI" id="CHEBI:43474"/>
        <dbReference type="ChEBI" id="CHEBI:57925"/>
        <dbReference type="ChEBI" id="CHEBI:456216"/>
        <dbReference type="EC" id="7.4.2.10"/>
    </reaction>
</comment>
<dbReference type="InterPro" id="IPR017871">
    <property type="entry name" value="ABC_transporter-like_CS"/>
</dbReference>
<keyword evidence="4" id="KW-1003">Cell membrane</keyword>
<dbReference type="InterPro" id="IPR050319">
    <property type="entry name" value="ABC_transp_ATP-bind"/>
</dbReference>
<comment type="similarity">
    <text evidence="11">Belongs to the ABC transporter superfamily. Glutathione importer (TC 3.A.1.5.11) family.</text>
</comment>
<evidence type="ECO:0000256" key="8">
    <source>
        <dbReference type="ARBA" id="ARBA00022967"/>
    </source>
</evidence>
<dbReference type="Gene3D" id="3.40.50.300">
    <property type="entry name" value="P-loop containing nucleotide triphosphate hydrolases"/>
    <property type="match status" value="1"/>
</dbReference>
<dbReference type="SMART" id="SM00382">
    <property type="entry name" value="AAA"/>
    <property type="match status" value="1"/>
</dbReference>
<dbReference type="EC" id="7.4.2.10" evidence="12"/>
<keyword evidence="7 16" id="KW-0067">ATP-binding</keyword>
<evidence type="ECO:0000256" key="4">
    <source>
        <dbReference type="ARBA" id="ARBA00022475"/>
    </source>
</evidence>
<dbReference type="GO" id="GO:0055085">
    <property type="term" value="P:transmembrane transport"/>
    <property type="evidence" value="ECO:0007669"/>
    <property type="project" value="UniProtKB-ARBA"/>
</dbReference>
<dbReference type="PANTHER" id="PTHR43776:SF15">
    <property type="entry name" value="GLUTATHIONE IMPORT ATP-BINDING PROTEIN GSIA"/>
    <property type="match status" value="1"/>
</dbReference>
<feature type="domain" description="ABC transporter" evidence="15">
    <location>
        <begin position="4"/>
        <end position="240"/>
    </location>
</feature>
<accession>A0A3A5JMY3</accession>
<dbReference type="Pfam" id="PF00005">
    <property type="entry name" value="ABC_tran"/>
    <property type="match status" value="1"/>
</dbReference>
<reference evidence="16 17" key="1">
    <citation type="submission" date="2018-09" db="EMBL/GenBank/DDBJ databases">
        <title>Draft genome sequence of Buttiauxella izardii CCUG 35510T.</title>
        <authorList>
            <person name="Salva-Serra F."/>
            <person name="Marathe N."/>
            <person name="Moore E."/>
            <person name="Stadler-Svensson L."/>
            <person name="Engstrom-Jakobsson H."/>
        </authorList>
    </citation>
    <scope>NUCLEOTIDE SEQUENCE [LARGE SCALE GENOMIC DNA]</scope>
    <source>
        <strain evidence="16 17">CCUG 35510</strain>
    </source>
</reference>
<evidence type="ECO:0000256" key="5">
    <source>
        <dbReference type="ARBA" id="ARBA00022519"/>
    </source>
</evidence>
<evidence type="ECO:0000256" key="1">
    <source>
        <dbReference type="ARBA" id="ARBA00004417"/>
    </source>
</evidence>
<sequence>MALVEVSHLSVQFQAKGQLKTAVRDATFTINQGETFSLIGASGCGKSTILRVLAGLQREWQGNVKLLNGAIKPGSRFQGDLRRNVQMVFQDPYASLHPNHTIYRTLAEPLKIHGEANITERVEEALVQVGLPVDAMKRYPHQLSGGQRQRVAIARALLLRPKILLLDEPTSALDMSVQAEILNLLNRLKQQFGMTYLLVSHDTDVIAHMSDRAAYMADGVIQHEFDRAALVGGEHRMDAA</sequence>
<name>A0A3A5JMY3_9ENTR</name>
<dbReference type="InterPro" id="IPR027417">
    <property type="entry name" value="P-loop_NTPase"/>
</dbReference>
<dbReference type="SUPFAM" id="SSF52540">
    <property type="entry name" value="P-loop containing nucleoside triphosphate hydrolases"/>
    <property type="match status" value="1"/>
</dbReference>
<evidence type="ECO:0000256" key="10">
    <source>
        <dbReference type="ARBA" id="ARBA00037530"/>
    </source>
</evidence>
<dbReference type="InterPro" id="IPR003593">
    <property type="entry name" value="AAA+_ATPase"/>
</dbReference>
<dbReference type="RefSeq" id="WP_120066247.1">
    <property type="nucleotide sequence ID" value="NZ_QZWH01000050.1"/>
</dbReference>
<evidence type="ECO:0000259" key="15">
    <source>
        <dbReference type="PROSITE" id="PS50893"/>
    </source>
</evidence>
<evidence type="ECO:0000256" key="7">
    <source>
        <dbReference type="ARBA" id="ARBA00022840"/>
    </source>
</evidence>
<dbReference type="GO" id="GO:0005886">
    <property type="term" value="C:plasma membrane"/>
    <property type="evidence" value="ECO:0007669"/>
    <property type="project" value="UniProtKB-SubCell"/>
</dbReference>
<evidence type="ECO:0000256" key="14">
    <source>
        <dbReference type="ARBA" id="ARBA00047640"/>
    </source>
</evidence>
<evidence type="ECO:0000256" key="11">
    <source>
        <dbReference type="ARBA" id="ARBA00038416"/>
    </source>
</evidence>
<proteinExistence type="inferred from homology"/>
<comment type="subunit">
    <text evidence="2">The complex is composed of two ATP-binding proteins (GsiA), two transmembrane proteins (GsiC and GsiD) and a solute-binding protein (GsiB).</text>
</comment>
<keyword evidence="5" id="KW-0997">Cell inner membrane</keyword>
<comment type="function">
    <text evidence="10">Part of the ABC transporter complex GsiABCD involved in glutathione import. Responsible for energy coupling to the transport system.</text>
</comment>
<keyword evidence="3" id="KW-0813">Transport</keyword>
<comment type="caution">
    <text evidence="16">The sequence shown here is derived from an EMBL/GenBank/DDBJ whole genome shotgun (WGS) entry which is preliminary data.</text>
</comment>
<evidence type="ECO:0000313" key="16">
    <source>
        <dbReference type="EMBL" id="RJT19261.1"/>
    </source>
</evidence>
<evidence type="ECO:0000256" key="13">
    <source>
        <dbReference type="ARBA" id="ARBA00041187"/>
    </source>
</evidence>
<keyword evidence="8" id="KW-1278">Translocase</keyword>